<protein>
    <submittedName>
        <fullName evidence="1">Uncharacterized protein</fullName>
    </submittedName>
</protein>
<dbReference type="PATRIC" id="fig|1261062.4.peg.881"/>
<sequence>MFISVVTIGSLYVFAMTFAKAAFHTQYLVAILRQSYYSAIIYD</sequence>
<dbReference type="HOGENOM" id="CLU_207814_0_0_11"/>
<name>T2PK70_9BIFI</name>
<dbReference type="EMBL" id="ATJN01000051">
    <property type="protein sequence ID" value="EPI51912.1"/>
    <property type="molecule type" value="Genomic_DNA"/>
</dbReference>
<accession>T2PK70</accession>
<organism evidence="1 2">
    <name type="scientific">Gardnerella pickettii JCP8017A</name>
    <dbReference type="NCBI Taxonomy" id="1261062"/>
    <lineage>
        <taxon>Bacteria</taxon>
        <taxon>Bacillati</taxon>
        <taxon>Actinomycetota</taxon>
        <taxon>Actinomycetes</taxon>
        <taxon>Bifidobacteriales</taxon>
        <taxon>Bifidobacteriaceae</taxon>
        <taxon>Gardnerella</taxon>
        <taxon>Gardnerella pickettii</taxon>
    </lineage>
</organism>
<comment type="caution">
    <text evidence="1">The sequence shown here is derived from an EMBL/GenBank/DDBJ whole genome shotgun (WGS) entry which is preliminary data.</text>
</comment>
<evidence type="ECO:0000313" key="2">
    <source>
        <dbReference type="Proteomes" id="UP000015779"/>
    </source>
</evidence>
<dbReference type="Proteomes" id="UP000015779">
    <property type="component" value="Unassembled WGS sequence"/>
</dbReference>
<proteinExistence type="predicted"/>
<gene>
    <name evidence="1" type="ORF">HMPREF1577_00953</name>
</gene>
<evidence type="ECO:0000313" key="1">
    <source>
        <dbReference type="EMBL" id="EPI51912.1"/>
    </source>
</evidence>
<dbReference type="AlphaFoldDB" id="T2PK70"/>
<reference evidence="1 2" key="1">
    <citation type="submission" date="2013-06" db="EMBL/GenBank/DDBJ databases">
        <authorList>
            <person name="Weinstock G."/>
            <person name="Sodergren E."/>
            <person name="Lobos E.A."/>
            <person name="Fulton L."/>
            <person name="Fulton R."/>
            <person name="Courtney L."/>
            <person name="Fronick C."/>
            <person name="O'Laughlin M."/>
            <person name="Godfrey J."/>
            <person name="Wilson R.M."/>
            <person name="Miner T."/>
            <person name="Farmer C."/>
            <person name="Delehaunty K."/>
            <person name="Cordes M."/>
            <person name="Minx P."/>
            <person name="Tomlinson C."/>
            <person name="Chen J."/>
            <person name="Wollam A."/>
            <person name="Pepin K.H."/>
            <person name="Bhonagiri V."/>
            <person name="Zhang X."/>
            <person name="Warren W."/>
            <person name="Mitreva M."/>
            <person name="Mardis E.R."/>
            <person name="Wilson R.K."/>
        </authorList>
    </citation>
    <scope>NUCLEOTIDE SEQUENCE [LARGE SCALE GENOMIC DNA]</scope>
    <source>
        <strain evidence="1 2">JCP8017A</strain>
    </source>
</reference>